<reference evidence="4" key="1">
    <citation type="submission" date="2016-02" db="EMBL/GenBank/DDBJ databases">
        <title>WGS assembly of Manihot esculenta.</title>
        <authorList>
            <person name="Bredeson J.V."/>
            <person name="Prochnik S.E."/>
            <person name="Lyons J.B."/>
            <person name="Schmutz J."/>
            <person name="Grimwood J."/>
            <person name="Vrebalov J."/>
            <person name="Bart R.S."/>
            <person name="Amuge T."/>
            <person name="Ferguson M.E."/>
            <person name="Green R."/>
            <person name="Putnam N."/>
            <person name="Stites J."/>
            <person name="Rounsley S."/>
            <person name="Rokhsar D.S."/>
        </authorList>
    </citation>
    <scope>NUCLEOTIDE SEQUENCE [LARGE SCALE GENOMIC DNA]</scope>
    <source>
        <tissue evidence="4">Leaf</tissue>
    </source>
</reference>
<dbReference type="InterPro" id="IPR044821">
    <property type="entry name" value="At1g28695/At4g15970-like"/>
</dbReference>
<keyword evidence="2" id="KW-0472">Membrane</keyword>
<keyword evidence="2" id="KW-0812">Transmembrane</keyword>
<evidence type="ECO:0000313" key="4">
    <source>
        <dbReference type="EMBL" id="OAY30577.1"/>
    </source>
</evidence>
<dbReference type="AlphaFoldDB" id="A0A2C9UJM5"/>
<feature type="domain" description="Nucleotide-diphospho-sugar transferase" evidence="3">
    <location>
        <begin position="110"/>
        <end position="310"/>
    </location>
</feature>
<dbReference type="PANTHER" id="PTHR46038">
    <property type="entry name" value="EXPRESSED PROTEIN-RELATED"/>
    <property type="match status" value="1"/>
</dbReference>
<dbReference type="EMBL" id="CM004400">
    <property type="protein sequence ID" value="OAY30577.1"/>
    <property type="molecule type" value="Genomic_DNA"/>
</dbReference>
<feature type="compositionally biased region" description="Polar residues" evidence="1">
    <location>
        <begin position="321"/>
        <end position="342"/>
    </location>
</feature>
<gene>
    <name evidence="4" type="ORF">MANES_14G042000</name>
</gene>
<organism evidence="4">
    <name type="scientific">Manihot esculenta</name>
    <name type="common">Cassava</name>
    <name type="synonym">Jatropha manihot</name>
    <dbReference type="NCBI Taxonomy" id="3983"/>
    <lineage>
        <taxon>Eukaryota</taxon>
        <taxon>Viridiplantae</taxon>
        <taxon>Streptophyta</taxon>
        <taxon>Embryophyta</taxon>
        <taxon>Tracheophyta</taxon>
        <taxon>Spermatophyta</taxon>
        <taxon>Magnoliopsida</taxon>
        <taxon>eudicotyledons</taxon>
        <taxon>Gunneridae</taxon>
        <taxon>Pentapetalae</taxon>
        <taxon>rosids</taxon>
        <taxon>fabids</taxon>
        <taxon>Malpighiales</taxon>
        <taxon>Euphorbiaceae</taxon>
        <taxon>Crotonoideae</taxon>
        <taxon>Manihoteae</taxon>
        <taxon>Manihot</taxon>
    </lineage>
</organism>
<sequence length="405" mass="45296">MHISKDHSSSSYLAAIFGLLFVGCVYVLIANPDRSNTFVAFRDYISQPSTADNGSSPLHIDALEAALAATSTANKTLIIAMVNKAYVEGDKPMLDMFLDSFWLGEDTRDLVNHLLLVTVDQTSFERCNFLRLHCYKLETDGVAFDGEEVYMSDDFIKMMWRRTLFLSDVLKRGYNFIFTDTDVLWLRNPFPRLSLNESTDLQISTDEFNGDEWSEGNPINTGFYMVRSNNKTISLFESWYARKNSSAGQKEQDVLDRMMHEGVFRKLELRVRFLDTLYFSGFCQDSRDIRAVSTVHANCCRTISAKIADLTVVIQSWKTLKSSPSPSANVTSTFGSDGSPTEFSVGDSDGSPTEFFVGDSDGSPTEFSVGDSDGSPTEFSVGDSDGSPTENPLVTVTDHQRKIRW</sequence>
<evidence type="ECO:0000256" key="1">
    <source>
        <dbReference type="SAM" id="MobiDB-lite"/>
    </source>
</evidence>
<evidence type="ECO:0000256" key="2">
    <source>
        <dbReference type="SAM" id="Phobius"/>
    </source>
</evidence>
<dbReference type="Pfam" id="PF03407">
    <property type="entry name" value="Nucleotid_trans"/>
    <property type="match status" value="1"/>
</dbReference>
<name>A0A2C9UJM5_MANES</name>
<dbReference type="PROSITE" id="PS51257">
    <property type="entry name" value="PROKAR_LIPOPROTEIN"/>
    <property type="match status" value="1"/>
</dbReference>
<dbReference type="InterPro" id="IPR005069">
    <property type="entry name" value="Nucl-diP-sugar_transferase"/>
</dbReference>
<keyword evidence="2" id="KW-1133">Transmembrane helix</keyword>
<dbReference type="PANTHER" id="PTHR46038:SF29">
    <property type="entry name" value="NUCLEOTIDE-DIPHOSPHO-SUGAR TRANSFERASE DOMAIN-CONTAINING PROTEIN"/>
    <property type="match status" value="1"/>
</dbReference>
<protein>
    <recommendedName>
        <fullName evidence="3">Nucleotide-diphospho-sugar transferase domain-containing protein</fullName>
    </recommendedName>
</protein>
<accession>A0A2C9UJM5</accession>
<dbReference type="STRING" id="3983.A0A2C9UJM5"/>
<evidence type="ECO:0000259" key="3">
    <source>
        <dbReference type="Pfam" id="PF03407"/>
    </source>
</evidence>
<feature type="transmembrane region" description="Helical" evidence="2">
    <location>
        <begin position="12"/>
        <end position="29"/>
    </location>
</feature>
<feature type="region of interest" description="Disordered" evidence="1">
    <location>
        <begin position="321"/>
        <end position="405"/>
    </location>
</feature>
<proteinExistence type="predicted"/>